<evidence type="ECO:0000313" key="1">
    <source>
        <dbReference type="EMBL" id="SJL08621.1"/>
    </source>
</evidence>
<proteinExistence type="predicted"/>
<sequence>MPAAIQHQKPVIFRKGDIEEMYRELSRRLDAIRNEQTTNIIHGGAVFVGYFQARQTTEDIDYFYRHLEHRYGIALVRQLQWIIDQISVDRSLSTHWMNSDGESTGTSTCVAVSPLLRTEVQAAAKEVVVRLGNYRAPSLLTVITMTYGFYSFVRTLSFTIWNSLKFSSNALWSIIF</sequence>
<accession>A0A284RIN4</accession>
<dbReference type="OrthoDB" id="3348320at2759"/>
<keyword evidence="2" id="KW-1185">Reference proteome</keyword>
<dbReference type="EMBL" id="FUEG01000009">
    <property type="protein sequence ID" value="SJL08621.1"/>
    <property type="molecule type" value="Genomic_DNA"/>
</dbReference>
<name>A0A284RIN4_ARMOS</name>
<reference evidence="2" key="1">
    <citation type="journal article" date="2017" name="Nat. Ecol. Evol.">
        <title>Genome expansion and lineage-specific genetic innovations in the forest pathogenic fungi Armillaria.</title>
        <authorList>
            <person name="Sipos G."/>
            <person name="Prasanna A.N."/>
            <person name="Walter M.C."/>
            <person name="O'Connor E."/>
            <person name="Balint B."/>
            <person name="Krizsan K."/>
            <person name="Kiss B."/>
            <person name="Hess J."/>
            <person name="Varga T."/>
            <person name="Slot J."/>
            <person name="Riley R."/>
            <person name="Boka B."/>
            <person name="Rigling D."/>
            <person name="Barry K."/>
            <person name="Lee J."/>
            <person name="Mihaltcheva S."/>
            <person name="LaButti K."/>
            <person name="Lipzen A."/>
            <person name="Waldron R."/>
            <person name="Moloney N.M."/>
            <person name="Sperisen C."/>
            <person name="Kredics L."/>
            <person name="Vagvoelgyi C."/>
            <person name="Patrignani A."/>
            <person name="Fitzpatrick D."/>
            <person name="Nagy I."/>
            <person name="Doyle S."/>
            <person name="Anderson J.B."/>
            <person name="Grigoriev I.V."/>
            <person name="Gueldener U."/>
            <person name="Muensterkoetter M."/>
            <person name="Nagy L.G."/>
        </authorList>
    </citation>
    <scope>NUCLEOTIDE SEQUENCE [LARGE SCALE GENOMIC DNA]</scope>
    <source>
        <strain evidence="2">C18/9</strain>
    </source>
</reference>
<dbReference type="AlphaFoldDB" id="A0A284RIN4"/>
<protein>
    <submittedName>
        <fullName evidence="1">Uncharacterized protein</fullName>
    </submittedName>
</protein>
<gene>
    <name evidence="1" type="ORF">ARMOST_11988</name>
</gene>
<evidence type="ECO:0000313" key="2">
    <source>
        <dbReference type="Proteomes" id="UP000219338"/>
    </source>
</evidence>
<organism evidence="1 2">
    <name type="scientific">Armillaria ostoyae</name>
    <name type="common">Armillaria root rot fungus</name>
    <dbReference type="NCBI Taxonomy" id="47428"/>
    <lineage>
        <taxon>Eukaryota</taxon>
        <taxon>Fungi</taxon>
        <taxon>Dikarya</taxon>
        <taxon>Basidiomycota</taxon>
        <taxon>Agaricomycotina</taxon>
        <taxon>Agaricomycetes</taxon>
        <taxon>Agaricomycetidae</taxon>
        <taxon>Agaricales</taxon>
        <taxon>Marasmiineae</taxon>
        <taxon>Physalacriaceae</taxon>
        <taxon>Armillaria</taxon>
    </lineage>
</organism>
<dbReference type="Proteomes" id="UP000219338">
    <property type="component" value="Unassembled WGS sequence"/>
</dbReference>